<keyword evidence="2" id="KW-0378">Hydrolase</keyword>
<dbReference type="Proteomes" id="UP000588277">
    <property type="component" value="Unassembled WGS sequence"/>
</dbReference>
<dbReference type="PANTHER" id="PTHR10587">
    <property type="entry name" value="GLYCOSYL TRANSFERASE-RELATED"/>
    <property type="match status" value="1"/>
</dbReference>
<reference evidence="4 5" key="1">
    <citation type="submission" date="2020-02" db="EMBL/GenBank/DDBJ databases">
        <title>Characterization of phylogenetic diversity of novel bifidobacterial species isolated in Czech ZOOs.</title>
        <authorList>
            <person name="Lugli G.A."/>
            <person name="Vera N.B."/>
            <person name="Ventura M."/>
        </authorList>
    </citation>
    <scope>NUCLEOTIDE SEQUENCE [LARGE SCALE GENOMIC DNA]</scope>
    <source>
        <strain evidence="4 5">DSM 109958</strain>
    </source>
</reference>
<evidence type="ECO:0000313" key="5">
    <source>
        <dbReference type="Proteomes" id="UP000588277"/>
    </source>
</evidence>
<evidence type="ECO:0000256" key="2">
    <source>
        <dbReference type="ARBA" id="ARBA00022801"/>
    </source>
</evidence>
<protein>
    <submittedName>
        <fullName evidence="4">Polysaccharide deacetylase family protein</fullName>
    </submittedName>
</protein>
<dbReference type="Gene3D" id="3.20.20.370">
    <property type="entry name" value="Glycoside hydrolase/deacetylase"/>
    <property type="match status" value="1"/>
</dbReference>
<keyword evidence="5" id="KW-1185">Reference proteome</keyword>
<dbReference type="PROSITE" id="PS51677">
    <property type="entry name" value="NODB"/>
    <property type="match status" value="1"/>
</dbReference>
<dbReference type="InterPro" id="IPR002509">
    <property type="entry name" value="NODB_dom"/>
</dbReference>
<sequence>MPRHARWGMPAPRHRIIVTAIACTLAVLLAAGLAAHWTLAERTARLTAQCDDAARGLSAQLTTLRNTLGTSDAIADRARGTAPDADSQTFDAAVSAAHADAAADVPQCSDARTAEDLTARADALRSRSDDVRTRSDELATLNRERADALNAGARRTLSAAVSQGRWWFDSTAGKVTDDALRSTLNAAVSDARALLDGSDVVVDDAPYRQATAALNTAMDAVAESNVKALGVDCASARCVALTFDDGPSGATTPTVIDVLERTRTIATFFTVGEHVSDPQEGALTKRLADAGYPIENHSWNHADLSRLGAADLTHQLQDASDAVERVTGYMPGMIRPPYSNWNDAVRDEAVLMNAALVNYDTAGVDWARDAEHVHDNVIRWTHPGSIILLHDIQPSTAQSIERIITDLKARGFTFVTIPQLLGGRPQPGWVYYSRDHHLAPDQPWAASGTFTDQW</sequence>
<keyword evidence="1" id="KW-0479">Metal-binding</keyword>
<name>A0A7Y0HZ67_9BIFI</name>
<dbReference type="InterPro" id="IPR050248">
    <property type="entry name" value="Polysacc_deacetylase_ArnD"/>
</dbReference>
<dbReference type="InterPro" id="IPR011330">
    <property type="entry name" value="Glyco_hydro/deAcase_b/a-brl"/>
</dbReference>
<dbReference type="Pfam" id="PF01522">
    <property type="entry name" value="Polysacc_deac_1"/>
    <property type="match status" value="1"/>
</dbReference>
<comment type="caution">
    <text evidence="4">The sequence shown here is derived from an EMBL/GenBank/DDBJ whole genome shotgun (WGS) entry which is preliminary data.</text>
</comment>
<gene>
    <name evidence="4" type="ORF">G1C96_0690</name>
</gene>
<dbReference type="PANTHER" id="PTHR10587:SF133">
    <property type="entry name" value="CHITIN DEACETYLASE 1-RELATED"/>
    <property type="match status" value="1"/>
</dbReference>
<accession>A0A7Y0HZ67</accession>
<organism evidence="4 5">
    <name type="scientific">Bifidobacterium moraviense</name>
    <dbReference type="NCBI Taxonomy" id="2675323"/>
    <lineage>
        <taxon>Bacteria</taxon>
        <taxon>Bacillati</taxon>
        <taxon>Actinomycetota</taxon>
        <taxon>Actinomycetes</taxon>
        <taxon>Bifidobacteriales</taxon>
        <taxon>Bifidobacteriaceae</taxon>
        <taxon>Bifidobacterium</taxon>
    </lineage>
</organism>
<proteinExistence type="predicted"/>
<dbReference type="GO" id="GO:0005975">
    <property type="term" value="P:carbohydrate metabolic process"/>
    <property type="evidence" value="ECO:0007669"/>
    <property type="project" value="InterPro"/>
</dbReference>
<evidence type="ECO:0000313" key="4">
    <source>
        <dbReference type="EMBL" id="NMN00113.1"/>
    </source>
</evidence>
<dbReference type="EMBL" id="JAAIIH010000002">
    <property type="protein sequence ID" value="NMN00113.1"/>
    <property type="molecule type" value="Genomic_DNA"/>
</dbReference>
<dbReference type="GO" id="GO:0016810">
    <property type="term" value="F:hydrolase activity, acting on carbon-nitrogen (but not peptide) bonds"/>
    <property type="evidence" value="ECO:0007669"/>
    <property type="project" value="InterPro"/>
</dbReference>
<evidence type="ECO:0000259" key="3">
    <source>
        <dbReference type="PROSITE" id="PS51677"/>
    </source>
</evidence>
<dbReference type="RefSeq" id="WP_169275285.1">
    <property type="nucleotide sequence ID" value="NZ_JAAIIH010000002.1"/>
</dbReference>
<evidence type="ECO:0000256" key="1">
    <source>
        <dbReference type="ARBA" id="ARBA00022723"/>
    </source>
</evidence>
<feature type="domain" description="NodB homology" evidence="3">
    <location>
        <begin position="237"/>
        <end position="415"/>
    </location>
</feature>
<dbReference type="AlphaFoldDB" id="A0A7Y0HZ67"/>
<dbReference type="SUPFAM" id="SSF88713">
    <property type="entry name" value="Glycoside hydrolase/deacetylase"/>
    <property type="match status" value="1"/>
</dbReference>
<dbReference type="GO" id="GO:0046872">
    <property type="term" value="F:metal ion binding"/>
    <property type="evidence" value="ECO:0007669"/>
    <property type="project" value="UniProtKB-KW"/>
</dbReference>
<dbReference type="GO" id="GO:0016020">
    <property type="term" value="C:membrane"/>
    <property type="evidence" value="ECO:0007669"/>
    <property type="project" value="TreeGrafter"/>
</dbReference>